<accession>A0A0F9E3K5</accession>
<sequence length="67" mass="8211">MSLIEQSNWLSFNIYLPPNTLLNDIPERNQCYFEFLRDYLTPFLESRGDQIDYLFFSHYIDQRPRDT</sequence>
<dbReference type="AlphaFoldDB" id="A0A0F9E3K5"/>
<name>A0A0F9E3K5_9ZZZZ</name>
<proteinExistence type="predicted"/>
<comment type="caution">
    <text evidence="1">The sequence shown here is derived from an EMBL/GenBank/DDBJ whole genome shotgun (WGS) entry which is preliminary data.</text>
</comment>
<gene>
    <name evidence="1" type="ORF">LCGC14_2123200</name>
</gene>
<evidence type="ECO:0000313" key="1">
    <source>
        <dbReference type="EMBL" id="KKL68613.1"/>
    </source>
</evidence>
<organism evidence="1">
    <name type="scientific">marine sediment metagenome</name>
    <dbReference type="NCBI Taxonomy" id="412755"/>
    <lineage>
        <taxon>unclassified sequences</taxon>
        <taxon>metagenomes</taxon>
        <taxon>ecological metagenomes</taxon>
    </lineage>
</organism>
<reference evidence="1" key="1">
    <citation type="journal article" date="2015" name="Nature">
        <title>Complex archaea that bridge the gap between prokaryotes and eukaryotes.</title>
        <authorList>
            <person name="Spang A."/>
            <person name="Saw J.H."/>
            <person name="Jorgensen S.L."/>
            <person name="Zaremba-Niedzwiedzka K."/>
            <person name="Martijn J."/>
            <person name="Lind A.E."/>
            <person name="van Eijk R."/>
            <person name="Schleper C."/>
            <person name="Guy L."/>
            <person name="Ettema T.J."/>
        </authorList>
    </citation>
    <scope>NUCLEOTIDE SEQUENCE</scope>
</reference>
<feature type="non-terminal residue" evidence="1">
    <location>
        <position position="67"/>
    </location>
</feature>
<dbReference type="EMBL" id="LAZR01026474">
    <property type="protein sequence ID" value="KKL68613.1"/>
    <property type="molecule type" value="Genomic_DNA"/>
</dbReference>
<protein>
    <submittedName>
        <fullName evidence="1">Uncharacterized protein</fullName>
    </submittedName>
</protein>